<dbReference type="InterPro" id="IPR006314">
    <property type="entry name" value="Dyp_peroxidase"/>
</dbReference>
<keyword evidence="2" id="KW-0575">Peroxidase</keyword>
<comment type="cofactor">
    <cofactor evidence="1">
        <name>heme b</name>
        <dbReference type="ChEBI" id="CHEBI:60344"/>
    </cofactor>
</comment>
<dbReference type="GO" id="GO:0005829">
    <property type="term" value="C:cytosol"/>
    <property type="evidence" value="ECO:0007669"/>
    <property type="project" value="TreeGrafter"/>
</dbReference>
<organism evidence="9 10">
    <name type="scientific">Sphaerobolus stellatus (strain SS14)</name>
    <dbReference type="NCBI Taxonomy" id="990650"/>
    <lineage>
        <taxon>Eukaryota</taxon>
        <taxon>Fungi</taxon>
        <taxon>Dikarya</taxon>
        <taxon>Basidiomycota</taxon>
        <taxon>Agaricomycotina</taxon>
        <taxon>Agaricomycetes</taxon>
        <taxon>Phallomycetidae</taxon>
        <taxon>Geastrales</taxon>
        <taxon>Sphaerobolaceae</taxon>
        <taxon>Sphaerobolus</taxon>
    </lineage>
</organism>
<evidence type="ECO:0000259" key="8">
    <source>
        <dbReference type="Pfam" id="PF20628"/>
    </source>
</evidence>
<dbReference type="GO" id="GO:0046872">
    <property type="term" value="F:metal ion binding"/>
    <property type="evidence" value="ECO:0007669"/>
    <property type="project" value="UniProtKB-KW"/>
</dbReference>
<dbReference type="HOGENOM" id="CLU_058503_0_0_1"/>
<dbReference type="GO" id="GO:0020037">
    <property type="term" value="F:heme binding"/>
    <property type="evidence" value="ECO:0007669"/>
    <property type="project" value="InterPro"/>
</dbReference>
<reference evidence="9 10" key="1">
    <citation type="submission" date="2014-06" db="EMBL/GenBank/DDBJ databases">
        <title>Evolutionary Origins and Diversification of the Mycorrhizal Mutualists.</title>
        <authorList>
            <consortium name="DOE Joint Genome Institute"/>
            <consortium name="Mycorrhizal Genomics Consortium"/>
            <person name="Kohler A."/>
            <person name="Kuo A."/>
            <person name="Nagy L.G."/>
            <person name="Floudas D."/>
            <person name="Copeland A."/>
            <person name="Barry K.W."/>
            <person name="Cichocki N."/>
            <person name="Veneault-Fourrey C."/>
            <person name="LaButti K."/>
            <person name="Lindquist E.A."/>
            <person name="Lipzen A."/>
            <person name="Lundell T."/>
            <person name="Morin E."/>
            <person name="Murat C."/>
            <person name="Riley R."/>
            <person name="Ohm R."/>
            <person name="Sun H."/>
            <person name="Tunlid A."/>
            <person name="Henrissat B."/>
            <person name="Grigoriev I.V."/>
            <person name="Hibbett D.S."/>
            <person name="Martin F."/>
        </authorList>
    </citation>
    <scope>NUCLEOTIDE SEQUENCE [LARGE SCALE GENOMIC DNA]</scope>
    <source>
        <strain evidence="9 10">SS14</strain>
    </source>
</reference>
<dbReference type="InterPro" id="IPR011008">
    <property type="entry name" value="Dimeric_a/b-barrel"/>
</dbReference>
<dbReference type="NCBIfam" id="TIGR01413">
    <property type="entry name" value="Dyp_perox_fam"/>
    <property type="match status" value="1"/>
</dbReference>
<proteinExistence type="predicted"/>
<dbReference type="PANTHER" id="PTHR30521:SF4">
    <property type="entry name" value="DEFERROCHELATASE"/>
    <property type="match status" value="1"/>
</dbReference>
<keyword evidence="5" id="KW-0732">Signal</keyword>
<dbReference type="OrthoDB" id="3207336at2759"/>
<dbReference type="Pfam" id="PF20628">
    <property type="entry name" value="Dyp_perox_C"/>
    <property type="match status" value="1"/>
</dbReference>
<dbReference type="InterPro" id="IPR048328">
    <property type="entry name" value="Dyp_perox_C"/>
</dbReference>
<accession>A0A0C9VAZ2</accession>
<keyword evidence="7" id="KW-0408">Iron</keyword>
<gene>
    <name evidence="9" type="ORF">M422DRAFT_176170</name>
</gene>
<dbReference type="Proteomes" id="UP000054279">
    <property type="component" value="Unassembled WGS sequence"/>
</dbReference>
<keyword evidence="3" id="KW-0349">Heme</keyword>
<dbReference type="EMBL" id="KN837158">
    <property type="protein sequence ID" value="KIJ38727.1"/>
    <property type="molecule type" value="Genomic_DNA"/>
</dbReference>
<feature type="non-terminal residue" evidence="9">
    <location>
        <position position="1"/>
    </location>
</feature>
<evidence type="ECO:0000313" key="10">
    <source>
        <dbReference type="Proteomes" id="UP000054279"/>
    </source>
</evidence>
<evidence type="ECO:0000313" key="9">
    <source>
        <dbReference type="EMBL" id="KIJ38727.1"/>
    </source>
</evidence>
<dbReference type="PANTHER" id="PTHR30521">
    <property type="entry name" value="DEFERROCHELATASE/PEROXIDASE"/>
    <property type="match status" value="1"/>
</dbReference>
<evidence type="ECO:0000256" key="5">
    <source>
        <dbReference type="ARBA" id="ARBA00022729"/>
    </source>
</evidence>
<name>A0A0C9VAZ2_SPHS4</name>
<dbReference type="SUPFAM" id="SSF54909">
    <property type="entry name" value="Dimeric alpha+beta barrel"/>
    <property type="match status" value="1"/>
</dbReference>
<evidence type="ECO:0000256" key="6">
    <source>
        <dbReference type="ARBA" id="ARBA00023002"/>
    </source>
</evidence>
<keyword evidence="4" id="KW-0479">Metal-binding</keyword>
<keyword evidence="6" id="KW-0560">Oxidoreductase</keyword>
<dbReference type="AlphaFoldDB" id="A0A0C9VAZ2"/>
<dbReference type="PROSITE" id="PS51404">
    <property type="entry name" value="DYP_PEROXIDASE"/>
    <property type="match status" value="1"/>
</dbReference>
<feature type="domain" description="Dyp-type peroxidase C-terminal" evidence="8">
    <location>
        <begin position="59"/>
        <end position="227"/>
    </location>
</feature>
<evidence type="ECO:0000256" key="2">
    <source>
        <dbReference type="ARBA" id="ARBA00022559"/>
    </source>
</evidence>
<protein>
    <submittedName>
        <fullName evidence="9">Unplaced genomic scaffold SPHSTscaffold_83, whole genome shotgun sequence</fullName>
    </submittedName>
</protein>
<sequence>YTLPAQLRPNDQAGHEHFGYLDGISQPGLNGITTNPIPGQTMVDPGKILLGMTGDTMTRPSWAKGGSFLAFRQLRQFVPEFNQFLTKNAIRLPGLSVAQGADLLGARMIGRWKSGTPVDLAPVTDNLAIANNHAMINNFDYTHQGSDITTDQTHCPFTAHTRKTAPRADLTPVDVNHHILRAGIPYGPELTSGEIASGKTSQDRGLAFVAYQSNLGAGFQFLQQKWANNPNFVFGKNISSPGFDPIIGANAGQPRTVTGLDAANTNKNITMMTDFVQSRGGEYFFVPSISAIKNVITAR</sequence>
<evidence type="ECO:0000256" key="3">
    <source>
        <dbReference type="ARBA" id="ARBA00022617"/>
    </source>
</evidence>
<dbReference type="GO" id="GO:0004601">
    <property type="term" value="F:peroxidase activity"/>
    <property type="evidence" value="ECO:0007669"/>
    <property type="project" value="UniProtKB-KW"/>
</dbReference>
<evidence type="ECO:0000256" key="4">
    <source>
        <dbReference type="ARBA" id="ARBA00022723"/>
    </source>
</evidence>
<evidence type="ECO:0000256" key="7">
    <source>
        <dbReference type="ARBA" id="ARBA00023004"/>
    </source>
</evidence>
<keyword evidence="10" id="KW-1185">Reference proteome</keyword>
<evidence type="ECO:0000256" key="1">
    <source>
        <dbReference type="ARBA" id="ARBA00001970"/>
    </source>
</evidence>